<proteinExistence type="predicted"/>
<organism evidence="4 5">
    <name type="scientific">Zancudomyces culisetae</name>
    <name type="common">Gut fungus</name>
    <name type="synonym">Smittium culisetae</name>
    <dbReference type="NCBI Taxonomy" id="1213189"/>
    <lineage>
        <taxon>Eukaryota</taxon>
        <taxon>Fungi</taxon>
        <taxon>Fungi incertae sedis</taxon>
        <taxon>Zoopagomycota</taxon>
        <taxon>Kickxellomycotina</taxon>
        <taxon>Harpellomycetes</taxon>
        <taxon>Harpellales</taxon>
        <taxon>Legeriomycetaceae</taxon>
        <taxon>Zancudomyces</taxon>
    </lineage>
</organism>
<dbReference type="Proteomes" id="UP000188320">
    <property type="component" value="Unassembled WGS sequence"/>
</dbReference>
<dbReference type="EMBL" id="LSSK01000762">
    <property type="protein sequence ID" value="OMH82005.1"/>
    <property type="molecule type" value="Genomic_DNA"/>
</dbReference>
<evidence type="ECO:0000256" key="3">
    <source>
        <dbReference type="PROSITE-ProRule" id="PRU00221"/>
    </source>
</evidence>
<dbReference type="Pfam" id="PF00400">
    <property type="entry name" value="WD40"/>
    <property type="match status" value="3"/>
</dbReference>
<dbReference type="InterPro" id="IPR015943">
    <property type="entry name" value="WD40/YVTN_repeat-like_dom_sf"/>
</dbReference>
<keyword evidence="1 3" id="KW-0853">WD repeat</keyword>
<dbReference type="InterPro" id="IPR020472">
    <property type="entry name" value="WD40_PAC1"/>
</dbReference>
<dbReference type="Gene3D" id="2.130.10.10">
    <property type="entry name" value="YVTN repeat-like/Quinoprotein amine dehydrogenase"/>
    <property type="match status" value="2"/>
</dbReference>
<reference evidence="5" key="1">
    <citation type="submission" date="2017-01" db="EMBL/GenBank/DDBJ databases">
        <authorList>
            <person name="Wang Y."/>
            <person name="White M."/>
            <person name="Kvist S."/>
            <person name="Moncalvo J.-M."/>
        </authorList>
    </citation>
    <scope>NUCLEOTIDE SEQUENCE [LARGE SCALE GENOMIC DNA]</scope>
    <source>
        <strain evidence="5">COL-18-3</strain>
    </source>
</reference>
<protein>
    <submittedName>
        <fullName evidence="4">Putative WD repeat-containing protein</fullName>
    </submittedName>
</protein>
<dbReference type="OrthoDB" id="6262491at2759"/>
<dbReference type="AlphaFoldDB" id="A0A1R1PM17"/>
<name>A0A1R1PM17_ZANCU</name>
<evidence type="ECO:0000256" key="2">
    <source>
        <dbReference type="ARBA" id="ARBA00022737"/>
    </source>
</evidence>
<dbReference type="SMART" id="SM00320">
    <property type="entry name" value="WD40"/>
    <property type="match status" value="6"/>
</dbReference>
<accession>A0A1R1PM17</accession>
<dbReference type="PANTHER" id="PTHR22847:SF637">
    <property type="entry name" value="WD REPEAT DOMAIN 5B"/>
    <property type="match status" value="1"/>
</dbReference>
<keyword evidence="5" id="KW-1185">Reference proteome</keyword>
<evidence type="ECO:0000256" key="1">
    <source>
        <dbReference type="ARBA" id="ARBA00022574"/>
    </source>
</evidence>
<dbReference type="GO" id="GO:1990234">
    <property type="term" value="C:transferase complex"/>
    <property type="evidence" value="ECO:0007669"/>
    <property type="project" value="UniProtKB-ARBA"/>
</dbReference>
<sequence length="410" mass="46033">MAFFQSNQQIEKEKQRLVKLQNLLERDLGKTGTNVKAKILSMAKSLDGRNKMTVWVGLGDFTARKISVGDDKCKQIVLRGHKGPVTCIGVVPKYAKGNTDSTEQEVPEYVLTGSWDKTIRMWDPQTQQTVAVFDGHSDFIKCLEVDLHTQTMYSGSSDKTIKVWDYSAAIPSSSIENTNANSKPVSIRPIQTIKDDQLIRGPINKLLVNDELYSVGSDSKVIRWELENPNDGNTNRRLTKKHTIYSGHLTSVYSINVTDNSIWTGSADKFALEFDKLNNTKAQTKFEHTDPIKSVLVIPQQPYNNLFLAGDKERNLHIWKSDSDKSMLEAHLDSIESILLVNLNKNEPTVLTGSIDGYVKAWSVPDLFSFKNDDVPANIPLNNQDIAPNGLTADEDKELQDLLDELDDDY</sequence>
<keyword evidence="2" id="KW-0677">Repeat</keyword>
<dbReference type="InterPro" id="IPR001680">
    <property type="entry name" value="WD40_rpt"/>
</dbReference>
<feature type="repeat" description="WD" evidence="3">
    <location>
        <begin position="133"/>
        <end position="174"/>
    </location>
</feature>
<dbReference type="PANTHER" id="PTHR22847">
    <property type="entry name" value="WD40 REPEAT PROTEIN"/>
    <property type="match status" value="1"/>
</dbReference>
<dbReference type="PROSITE" id="PS50294">
    <property type="entry name" value="WD_REPEATS_REGION"/>
    <property type="match status" value="1"/>
</dbReference>
<dbReference type="PROSITE" id="PS50082">
    <property type="entry name" value="WD_REPEATS_2"/>
    <property type="match status" value="2"/>
</dbReference>
<feature type="repeat" description="WD" evidence="3">
    <location>
        <begin position="109"/>
        <end position="132"/>
    </location>
</feature>
<dbReference type="PRINTS" id="PR00320">
    <property type="entry name" value="GPROTEINBRPT"/>
</dbReference>
<evidence type="ECO:0000313" key="5">
    <source>
        <dbReference type="Proteomes" id="UP000188320"/>
    </source>
</evidence>
<comment type="caution">
    <text evidence="4">The sequence shown here is derived from an EMBL/GenBank/DDBJ whole genome shotgun (WGS) entry which is preliminary data.</text>
</comment>
<evidence type="ECO:0000313" key="4">
    <source>
        <dbReference type="EMBL" id="OMH82005.1"/>
    </source>
</evidence>
<gene>
    <name evidence="4" type="ORF">AX774_g4530</name>
</gene>
<dbReference type="InterPro" id="IPR036322">
    <property type="entry name" value="WD40_repeat_dom_sf"/>
</dbReference>
<dbReference type="SUPFAM" id="SSF50978">
    <property type="entry name" value="WD40 repeat-like"/>
    <property type="match status" value="1"/>
</dbReference>